<dbReference type="AlphaFoldDB" id="A0A125CMR2"/>
<protein>
    <recommendedName>
        <fullName evidence="8">PAAR domain-containing protein</fullName>
    </recommendedName>
</protein>
<reference evidence="7" key="2">
    <citation type="submission" date="2016-08" db="EMBL/GenBank/DDBJ databases">
        <title>Population biology and virulence potential of Burkholderia ubonensis.</title>
        <authorList>
            <person name="Price E.P."/>
            <person name="Currie B.J."/>
            <person name="Wagner D.M."/>
        </authorList>
    </citation>
    <scope>NUCLEOTIDE SEQUENCE [LARGE SCALE GENOMIC DNA]</scope>
    <source>
        <strain evidence="7">MSMB0103</strain>
    </source>
</reference>
<evidence type="ECO:0008006" key="8">
    <source>
        <dbReference type="Google" id="ProtNLM"/>
    </source>
</evidence>
<dbReference type="EMBL" id="LOXM01000141">
    <property type="protein sequence ID" value="KVG65589.1"/>
    <property type="molecule type" value="Genomic_DNA"/>
</dbReference>
<evidence type="ECO:0000313" key="4">
    <source>
        <dbReference type="EMBL" id="OJA37162.1"/>
    </source>
</evidence>
<accession>A0A125CMR2</accession>
<evidence type="ECO:0000313" key="5">
    <source>
        <dbReference type="Proteomes" id="UP000064029"/>
    </source>
</evidence>
<dbReference type="EMBL" id="LOTN01000027">
    <property type="protein sequence ID" value="KUZ90647.1"/>
    <property type="molecule type" value="Genomic_DNA"/>
</dbReference>
<reference evidence="5 6" key="1">
    <citation type="submission" date="2015-11" db="EMBL/GenBank/DDBJ databases">
        <title>Expanding the genomic diversity of Burkholderia species for the development of highly accurate diagnostics.</title>
        <authorList>
            <person name="Sahl J."/>
            <person name="Keim P."/>
            <person name="Wagner D."/>
        </authorList>
    </citation>
    <scope>NUCLEOTIDE SEQUENCE [LARGE SCALE GENOMIC DNA]</scope>
    <source>
        <strain evidence="3 5">MSMB2036</strain>
        <strain evidence="2 6">RF32-BP4</strain>
    </source>
</reference>
<feature type="region of interest" description="Disordered" evidence="1">
    <location>
        <begin position="1"/>
        <end position="23"/>
    </location>
</feature>
<evidence type="ECO:0000256" key="1">
    <source>
        <dbReference type="SAM" id="MobiDB-lite"/>
    </source>
</evidence>
<dbReference type="OrthoDB" id="8565659at2"/>
<reference evidence="4" key="3">
    <citation type="submission" date="2016-08" db="EMBL/GenBank/DDBJ databases">
        <authorList>
            <person name="Price E.P."/>
            <person name="Currie B.J."/>
            <person name="Wagner D.M."/>
        </authorList>
    </citation>
    <scope>NUCLEOTIDE SEQUENCE</scope>
    <source>
        <strain evidence="4">MSMB0103</strain>
    </source>
</reference>
<dbReference type="CDD" id="cd14744">
    <property type="entry name" value="PAAR_CT_2"/>
    <property type="match status" value="1"/>
</dbReference>
<dbReference type="Pfam" id="PF05488">
    <property type="entry name" value="PAAR_motif"/>
    <property type="match status" value="1"/>
</dbReference>
<dbReference type="Proteomes" id="UP000064029">
    <property type="component" value="Unassembled WGS sequence"/>
</dbReference>
<sequence length="87" mass="8881">MRGIIRVGDATSHGGKVTTGSAMSKVMDRPVARLGDQCVCPMDGHQNCVIAEGDSAFIVDGKPAAFDGHKTSCGATLISSLSSSGRT</sequence>
<evidence type="ECO:0000313" key="7">
    <source>
        <dbReference type="Proteomes" id="UP000183667"/>
    </source>
</evidence>
<gene>
    <name evidence="4" type="ORF">BGV66_32130</name>
    <name evidence="2" type="ORF">WI38_14165</name>
    <name evidence="3" type="ORF">WJ33_27180</name>
</gene>
<evidence type="ECO:0000313" key="3">
    <source>
        <dbReference type="EMBL" id="KVG65589.1"/>
    </source>
</evidence>
<dbReference type="Proteomes" id="UP000065521">
    <property type="component" value="Unassembled WGS sequence"/>
</dbReference>
<evidence type="ECO:0000313" key="6">
    <source>
        <dbReference type="Proteomes" id="UP000065521"/>
    </source>
</evidence>
<comment type="caution">
    <text evidence="2">The sequence shown here is derived from an EMBL/GenBank/DDBJ whole genome shotgun (WGS) entry which is preliminary data.</text>
</comment>
<proteinExistence type="predicted"/>
<dbReference type="EMBL" id="MEAU01000082">
    <property type="protein sequence ID" value="OJA37162.1"/>
    <property type="molecule type" value="Genomic_DNA"/>
</dbReference>
<organism evidence="2 6">
    <name type="scientific">Burkholderia ubonensis</name>
    <dbReference type="NCBI Taxonomy" id="101571"/>
    <lineage>
        <taxon>Bacteria</taxon>
        <taxon>Pseudomonadati</taxon>
        <taxon>Pseudomonadota</taxon>
        <taxon>Betaproteobacteria</taxon>
        <taxon>Burkholderiales</taxon>
        <taxon>Burkholderiaceae</taxon>
        <taxon>Burkholderia</taxon>
        <taxon>Burkholderia cepacia complex</taxon>
    </lineage>
</organism>
<evidence type="ECO:0000313" key="2">
    <source>
        <dbReference type="EMBL" id="KUZ90647.1"/>
    </source>
</evidence>
<dbReference type="RefSeq" id="WP_059633266.1">
    <property type="nucleotide sequence ID" value="NZ_CP013414.1"/>
</dbReference>
<dbReference type="Proteomes" id="UP000183667">
    <property type="component" value="Unassembled WGS sequence"/>
</dbReference>
<dbReference type="InterPro" id="IPR008727">
    <property type="entry name" value="PAAR_motif"/>
</dbReference>
<name>A0A125CMR2_9BURK</name>
<dbReference type="Gene3D" id="2.60.200.60">
    <property type="match status" value="1"/>
</dbReference>